<dbReference type="AlphaFoldDB" id="A0A5J4ZKH6"/>
<proteinExistence type="predicted"/>
<keyword evidence="3" id="KW-1185">Reference proteome</keyword>
<gene>
    <name evidence="2" type="ORF">F0562_015252</name>
</gene>
<dbReference type="OrthoDB" id="1845088at2759"/>
<accession>A0A5J4ZKH6</accession>
<dbReference type="Pfam" id="PF14244">
    <property type="entry name" value="Retrotran_gag_3"/>
    <property type="match status" value="1"/>
</dbReference>
<dbReference type="PANTHER" id="PTHR47481:SF10">
    <property type="entry name" value="COPIA-LIKE POLYPROTEIN_RETROTRANSPOSON"/>
    <property type="match status" value="1"/>
</dbReference>
<reference evidence="2 3" key="1">
    <citation type="submission" date="2019-09" db="EMBL/GenBank/DDBJ databases">
        <title>A chromosome-level genome assembly of the Chinese tupelo Nyssa sinensis.</title>
        <authorList>
            <person name="Yang X."/>
            <person name="Kang M."/>
            <person name="Yang Y."/>
            <person name="Xiong H."/>
            <person name="Wang M."/>
            <person name="Zhang Z."/>
            <person name="Wang Z."/>
            <person name="Wu H."/>
            <person name="Ma T."/>
            <person name="Liu J."/>
            <person name="Xi Z."/>
        </authorList>
    </citation>
    <scope>NUCLEOTIDE SEQUENCE [LARGE SCALE GENOMIC DNA]</scope>
    <source>
        <strain evidence="2">J267</strain>
        <tissue evidence="2">Leaf</tissue>
    </source>
</reference>
<sequence>MDRLHSSSFAQYPYPSMINVGNFVSIKLTEGNYILWKRQMLGLIESQDMLGFIDGTNPAPPERITVRDDSSTNGTMDIDNVEFLAWRRSDRLLKGWIIGSLSEDIQRTVVGLNTARDVWTKLEKMFTPGSQELEIQFLMSKPTQAAEPQDSQGSEVKFLTAETTVACFDLRSDGLLTSNKSKL</sequence>
<organism evidence="2 3">
    <name type="scientific">Nyssa sinensis</name>
    <dbReference type="NCBI Taxonomy" id="561372"/>
    <lineage>
        <taxon>Eukaryota</taxon>
        <taxon>Viridiplantae</taxon>
        <taxon>Streptophyta</taxon>
        <taxon>Embryophyta</taxon>
        <taxon>Tracheophyta</taxon>
        <taxon>Spermatophyta</taxon>
        <taxon>Magnoliopsida</taxon>
        <taxon>eudicotyledons</taxon>
        <taxon>Gunneridae</taxon>
        <taxon>Pentapetalae</taxon>
        <taxon>asterids</taxon>
        <taxon>Cornales</taxon>
        <taxon>Nyssaceae</taxon>
        <taxon>Nyssa</taxon>
    </lineage>
</organism>
<feature type="domain" description="Retrotransposon Copia-like N-terminal" evidence="1">
    <location>
        <begin position="23"/>
        <end position="61"/>
    </location>
</feature>
<evidence type="ECO:0000313" key="2">
    <source>
        <dbReference type="EMBL" id="KAA8517787.1"/>
    </source>
</evidence>
<dbReference type="PANTHER" id="PTHR47481">
    <property type="match status" value="1"/>
</dbReference>
<evidence type="ECO:0000259" key="1">
    <source>
        <dbReference type="Pfam" id="PF14244"/>
    </source>
</evidence>
<name>A0A5J4ZKH6_9ASTE</name>
<evidence type="ECO:0000313" key="3">
    <source>
        <dbReference type="Proteomes" id="UP000325577"/>
    </source>
</evidence>
<dbReference type="InterPro" id="IPR029472">
    <property type="entry name" value="Copia-like_N"/>
</dbReference>
<dbReference type="Proteomes" id="UP000325577">
    <property type="component" value="Linkage Group LG7"/>
</dbReference>
<protein>
    <recommendedName>
        <fullName evidence="1">Retrotransposon Copia-like N-terminal domain-containing protein</fullName>
    </recommendedName>
</protein>
<dbReference type="EMBL" id="CM018050">
    <property type="protein sequence ID" value="KAA8517787.1"/>
    <property type="molecule type" value="Genomic_DNA"/>
</dbReference>